<evidence type="ECO:0000256" key="1">
    <source>
        <dbReference type="ARBA" id="ARBA00004496"/>
    </source>
</evidence>
<dbReference type="InterPro" id="IPR012795">
    <property type="entry name" value="tRNA_Ile_lys_synt_N"/>
</dbReference>
<evidence type="ECO:0000313" key="11">
    <source>
        <dbReference type="Proteomes" id="UP000002069"/>
    </source>
</evidence>
<dbReference type="Gene3D" id="1.20.59.20">
    <property type="match status" value="1"/>
</dbReference>
<keyword evidence="5 8" id="KW-0547">Nucleotide-binding</keyword>
<dbReference type="InterPro" id="IPR012094">
    <property type="entry name" value="tRNA_Ile_lys_synt"/>
</dbReference>
<dbReference type="Pfam" id="PF11734">
    <property type="entry name" value="TilS_C"/>
    <property type="match status" value="1"/>
</dbReference>
<dbReference type="EC" id="6.3.4.19" evidence="8"/>
<dbReference type="PATRIC" id="fig|693216.3.peg.782"/>
<comment type="subcellular location">
    <subcellularLocation>
        <location evidence="1 8">Cytoplasm</location>
    </subcellularLocation>
</comment>
<evidence type="ECO:0000259" key="9">
    <source>
        <dbReference type="SMART" id="SM00977"/>
    </source>
</evidence>
<comment type="catalytic activity">
    <reaction evidence="7 8">
        <text>cytidine(34) in tRNA(Ile2) + L-lysine + ATP = lysidine(34) in tRNA(Ile2) + AMP + diphosphate + H(+)</text>
        <dbReference type="Rhea" id="RHEA:43744"/>
        <dbReference type="Rhea" id="RHEA-COMP:10625"/>
        <dbReference type="Rhea" id="RHEA-COMP:10670"/>
        <dbReference type="ChEBI" id="CHEBI:15378"/>
        <dbReference type="ChEBI" id="CHEBI:30616"/>
        <dbReference type="ChEBI" id="CHEBI:32551"/>
        <dbReference type="ChEBI" id="CHEBI:33019"/>
        <dbReference type="ChEBI" id="CHEBI:82748"/>
        <dbReference type="ChEBI" id="CHEBI:83665"/>
        <dbReference type="ChEBI" id="CHEBI:456215"/>
        <dbReference type="EC" id="6.3.4.19"/>
    </reaction>
</comment>
<evidence type="ECO:0000256" key="6">
    <source>
        <dbReference type="ARBA" id="ARBA00022840"/>
    </source>
</evidence>
<comment type="domain">
    <text evidence="8">The N-terminal region contains the highly conserved SGGXDS motif, predicted to be a P-loop motif involved in ATP binding.</text>
</comment>
<keyword evidence="2 8" id="KW-0963">Cytoplasm</keyword>
<dbReference type="Gene3D" id="3.40.50.620">
    <property type="entry name" value="HUPs"/>
    <property type="match status" value="1"/>
</dbReference>
<evidence type="ECO:0000256" key="3">
    <source>
        <dbReference type="ARBA" id="ARBA00022598"/>
    </source>
</evidence>
<dbReference type="NCBIfam" id="NF007942">
    <property type="entry name" value="PRK10660.1"/>
    <property type="match status" value="1"/>
</dbReference>
<dbReference type="NCBIfam" id="TIGR02433">
    <property type="entry name" value="lysidine_TilS_C"/>
    <property type="match status" value="1"/>
</dbReference>
<evidence type="ECO:0000256" key="5">
    <source>
        <dbReference type="ARBA" id="ARBA00022741"/>
    </source>
</evidence>
<feature type="domain" description="Lysidine-tRNA(Ile) synthetase C-terminal" evidence="9">
    <location>
        <begin position="366"/>
        <end position="437"/>
    </location>
</feature>
<dbReference type="CDD" id="cd01992">
    <property type="entry name" value="TilS_N"/>
    <property type="match status" value="1"/>
</dbReference>
<organism evidence="10 11">
    <name type="scientific">Cronobacter turicensis (strain DSM 18703 / CCUG 55852 / LMG 23827 / z3032)</name>
    <dbReference type="NCBI Taxonomy" id="693216"/>
    <lineage>
        <taxon>Bacteria</taxon>
        <taxon>Pseudomonadati</taxon>
        <taxon>Pseudomonadota</taxon>
        <taxon>Gammaproteobacteria</taxon>
        <taxon>Enterobacterales</taxon>
        <taxon>Enterobacteriaceae</taxon>
        <taxon>Cronobacter</taxon>
    </lineage>
</organism>
<keyword evidence="4 8" id="KW-0819">tRNA processing</keyword>
<dbReference type="HOGENOM" id="CLU_018869_2_0_6"/>
<dbReference type="Pfam" id="PF09179">
    <property type="entry name" value="TilS"/>
    <property type="match status" value="1"/>
</dbReference>
<protein>
    <recommendedName>
        <fullName evidence="8">tRNA(Ile)-lysidine synthase</fullName>
        <ecNumber evidence="8">6.3.4.19</ecNumber>
    </recommendedName>
    <alternativeName>
        <fullName evidence="8">tRNA(Ile)-2-lysyl-cytidine synthase</fullName>
    </alternativeName>
    <alternativeName>
        <fullName evidence="8">tRNA(Ile)-lysidine synthetase</fullName>
    </alternativeName>
</protein>
<dbReference type="PANTHER" id="PTHR43033">
    <property type="entry name" value="TRNA(ILE)-LYSIDINE SYNTHASE-RELATED"/>
    <property type="match status" value="1"/>
</dbReference>
<dbReference type="Pfam" id="PF01171">
    <property type="entry name" value="ATP_bind_3"/>
    <property type="match status" value="1"/>
</dbReference>
<dbReference type="InterPro" id="IPR012796">
    <property type="entry name" value="Lysidine-tRNA-synth_C"/>
</dbReference>
<proteinExistence type="inferred from homology"/>
<keyword evidence="3 8" id="KW-0436">Ligase</keyword>
<dbReference type="SMART" id="SM00977">
    <property type="entry name" value="TilS_C"/>
    <property type="match status" value="1"/>
</dbReference>
<gene>
    <name evidence="8 10" type="primary">tilS</name>
    <name evidence="10" type="ordered locus">Ctu_08170</name>
</gene>
<dbReference type="SUPFAM" id="SSF52402">
    <property type="entry name" value="Adenine nucleotide alpha hydrolases-like"/>
    <property type="match status" value="1"/>
</dbReference>
<evidence type="ECO:0000256" key="7">
    <source>
        <dbReference type="ARBA" id="ARBA00048539"/>
    </source>
</evidence>
<dbReference type="InterPro" id="IPR014729">
    <property type="entry name" value="Rossmann-like_a/b/a_fold"/>
</dbReference>
<dbReference type="GO" id="GO:0006400">
    <property type="term" value="P:tRNA modification"/>
    <property type="evidence" value="ECO:0007669"/>
    <property type="project" value="UniProtKB-UniRule"/>
</dbReference>
<dbReference type="GO" id="GO:0032267">
    <property type="term" value="F:tRNA(Ile)-lysidine synthase activity"/>
    <property type="evidence" value="ECO:0007669"/>
    <property type="project" value="UniProtKB-EC"/>
</dbReference>
<sequence>MAMALLSFDVMDTSLLSALRGRRQLLVAYSGGLDSTVLLHQLVRLRETHPELRLRAIHVHHGISPNADRWAAHCQAICHRWQVPFELAYVELAQDGLGLEAQARKARYQAFEAALLPGEALVTAQHLDDQCETLLLALKRGSGPAGLAAMPAELPFAGSAILRPLLNTSRAQLEAWADRHQLLWIDDESNQDDRFDRNFLRLRILPALQARWPHFTQAAARSAQLCGEQEQLLDELLAPELAALMDGKTLAIAPLETMSEIKRAALLRRWLAALNAPMPARATLQRLWDEVAQSREDAAPRLKSGDYEARRYQGRLWWIRARQGQRQTVLAWPDPHVALPLPEALGRLSFGEAGDAVRPPRPGESVSVRFSAPGMLYIVGRDRGRTLKKLWQELQVPPWRRELTPVLFYDERPICAPGLFITREGQTQNEPGWMLAWHKEHNDD</sequence>
<evidence type="ECO:0000256" key="2">
    <source>
        <dbReference type="ARBA" id="ARBA00022490"/>
    </source>
</evidence>
<comment type="similarity">
    <text evidence="8">Belongs to the tRNA(Ile)-lysidine synthase family.</text>
</comment>
<evidence type="ECO:0000256" key="8">
    <source>
        <dbReference type="HAMAP-Rule" id="MF_01161"/>
    </source>
</evidence>
<dbReference type="SUPFAM" id="SSF56037">
    <property type="entry name" value="PheT/TilS domain"/>
    <property type="match status" value="1"/>
</dbReference>
<feature type="binding site" evidence="8">
    <location>
        <begin position="30"/>
        <end position="35"/>
    </location>
    <ligand>
        <name>ATP</name>
        <dbReference type="ChEBI" id="CHEBI:30616"/>
    </ligand>
</feature>
<reference evidence="11" key="2">
    <citation type="journal article" date="2011" name="J. Bacteriol.">
        <title>Complete genome sequence of Cronobacter turicensis LMG 23827, a food-borne pathogen causing deaths in neonates.</title>
        <authorList>
            <person name="Stephan R."/>
            <person name="Lehner A."/>
            <person name="Tischler P."/>
            <person name="Rattei T."/>
        </authorList>
    </citation>
    <scope>NUCLEOTIDE SEQUENCE [LARGE SCALE GENOMIC DNA]</scope>
    <source>
        <strain evidence="11">DSM 18703 / CCUG 55852 / LMG 23827 / z3032</strain>
    </source>
</reference>
<dbReference type="KEGG" id="ctu:CTU_08170"/>
<dbReference type="AlphaFoldDB" id="C9XWC2"/>
<dbReference type="PANTHER" id="PTHR43033:SF1">
    <property type="entry name" value="TRNA(ILE)-LYSIDINE SYNTHASE-RELATED"/>
    <property type="match status" value="1"/>
</dbReference>
<dbReference type="GO" id="GO:0005737">
    <property type="term" value="C:cytoplasm"/>
    <property type="evidence" value="ECO:0007669"/>
    <property type="project" value="UniProtKB-SubCell"/>
</dbReference>
<dbReference type="InterPro" id="IPR015262">
    <property type="entry name" value="tRNA_Ile_lys_synt_subst-bd"/>
</dbReference>
<dbReference type="SUPFAM" id="SSF82829">
    <property type="entry name" value="MesJ substrate recognition domain-like"/>
    <property type="match status" value="1"/>
</dbReference>
<dbReference type="InterPro" id="IPR011063">
    <property type="entry name" value="TilS/TtcA_N"/>
</dbReference>
<dbReference type="HAMAP" id="MF_01161">
    <property type="entry name" value="tRNA_Ile_lys_synt"/>
    <property type="match status" value="1"/>
</dbReference>
<evidence type="ECO:0000313" key="10">
    <source>
        <dbReference type="EMBL" id="CBA28217.1"/>
    </source>
</evidence>
<dbReference type="GO" id="GO:0005524">
    <property type="term" value="F:ATP binding"/>
    <property type="evidence" value="ECO:0007669"/>
    <property type="project" value="UniProtKB-UniRule"/>
</dbReference>
<evidence type="ECO:0000256" key="4">
    <source>
        <dbReference type="ARBA" id="ARBA00022694"/>
    </source>
</evidence>
<dbReference type="NCBIfam" id="TIGR02432">
    <property type="entry name" value="lysidine_TilS_N"/>
    <property type="match status" value="1"/>
</dbReference>
<dbReference type="EMBL" id="FN543093">
    <property type="protein sequence ID" value="CBA28217.1"/>
    <property type="molecule type" value="Genomic_DNA"/>
</dbReference>
<reference evidence="10 11" key="1">
    <citation type="journal article" date="2010" name="J. Bacteriol.">
        <title>Complete Genome Sequence of Cronobacter turicensis LMG 23827, a foodborne pathogen causing deaths in neonates.</title>
        <authorList>
            <person name="Stephan R."/>
            <person name="Lehner A."/>
            <person name="Tischler P."/>
            <person name="Rattei T."/>
        </authorList>
    </citation>
    <scope>NUCLEOTIDE SEQUENCE [LARGE SCALE GENOMIC DNA]</scope>
    <source>
        <strain evidence="11">DSM 18703 / CCUG 55852 / LMG 23827 / z3032</strain>
    </source>
</reference>
<keyword evidence="11" id="KW-1185">Reference proteome</keyword>
<keyword evidence="6 8" id="KW-0067">ATP-binding</keyword>
<name>C9XWC2_CROTZ</name>
<accession>C9XWC2</accession>
<comment type="function">
    <text evidence="8">Ligates lysine onto the cytidine present at position 34 of the AUA codon-specific tRNA(Ile) that contains the anticodon CAU, in an ATP-dependent manner. Cytidine is converted to lysidine, thus changing the amino acid specificity of the tRNA from methionine to isoleucine.</text>
</comment>
<dbReference type="Proteomes" id="UP000002069">
    <property type="component" value="Chromosome"/>
</dbReference>